<feature type="compositionally biased region" description="Gly residues" evidence="5">
    <location>
        <begin position="162"/>
        <end position="173"/>
    </location>
</feature>
<keyword evidence="8" id="KW-1185">Reference proteome</keyword>
<dbReference type="Gene3D" id="3.30.40.10">
    <property type="entry name" value="Zinc/RING finger domain, C3HC4 (zinc finger)"/>
    <property type="match status" value="1"/>
</dbReference>
<proteinExistence type="predicted"/>
<keyword evidence="1 3" id="KW-0479">Metal-binding</keyword>
<evidence type="ECO:0000256" key="1">
    <source>
        <dbReference type="ARBA" id="ARBA00022771"/>
    </source>
</evidence>
<sequence>MSDSTNDAIRELQRALREQQRTIFVLRSQMADHRAVILQTVARTEALEGYAANSRGGRFRPRYSPMVALEMTTIGRRLEERQQRRHAQAQAPANSSSPGRGEAGTSAGNGATGQGSSEPSVGVVAVNSGLTESYPPTPLSSRGQNNAPLRQNAAGAGTSTGVAGGGAESGGQWFGPTIENHMNRSRLRLVREEMAHRTMQQQVEHQHQQLLERAERVRQADVEQQMEEADVLQEQLQQQDEENDENRDPAMEQRRLVQVARQAQYERLVRLQLREARRFNNGVASSVLVPPPLFWEEECVICTNARANFYNRQCGHVCLCAECAVTAVIQKLTVCMMCRAPVNGIYPYVR</sequence>
<dbReference type="EMBL" id="JBICBT010001293">
    <property type="protein sequence ID" value="KAL3074664.1"/>
    <property type="molecule type" value="Genomic_DNA"/>
</dbReference>
<evidence type="ECO:0000313" key="8">
    <source>
        <dbReference type="Proteomes" id="UP001620626"/>
    </source>
</evidence>
<evidence type="ECO:0000256" key="4">
    <source>
        <dbReference type="SAM" id="Coils"/>
    </source>
</evidence>
<reference evidence="7 8" key="1">
    <citation type="submission" date="2024-10" db="EMBL/GenBank/DDBJ databases">
        <authorList>
            <person name="Kim D."/>
        </authorList>
    </citation>
    <scope>NUCLEOTIDE SEQUENCE [LARGE SCALE GENOMIC DNA]</scope>
    <source>
        <strain evidence="7">BH-2024</strain>
    </source>
</reference>
<dbReference type="Proteomes" id="UP001620626">
    <property type="component" value="Unassembled WGS sequence"/>
</dbReference>
<feature type="compositionally biased region" description="Polar residues" evidence="5">
    <location>
        <begin position="139"/>
        <end position="149"/>
    </location>
</feature>
<evidence type="ECO:0000256" key="5">
    <source>
        <dbReference type="SAM" id="MobiDB-lite"/>
    </source>
</evidence>
<dbReference type="InterPro" id="IPR013083">
    <property type="entry name" value="Znf_RING/FYVE/PHD"/>
</dbReference>
<feature type="domain" description="RING-type" evidence="6">
    <location>
        <begin position="299"/>
        <end position="339"/>
    </location>
</feature>
<dbReference type="InterPro" id="IPR001841">
    <property type="entry name" value="Znf_RING"/>
</dbReference>
<name>A0ABD2I3I7_9BILA</name>
<comment type="caution">
    <text evidence="7">The sequence shown here is derived from an EMBL/GenBank/DDBJ whole genome shotgun (WGS) entry which is preliminary data.</text>
</comment>
<protein>
    <recommendedName>
        <fullName evidence="6">RING-type domain-containing protein</fullName>
    </recommendedName>
</protein>
<feature type="region of interest" description="Disordered" evidence="5">
    <location>
        <begin position="218"/>
        <end position="249"/>
    </location>
</feature>
<feature type="compositionally biased region" description="Low complexity" evidence="5">
    <location>
        <begin position="88"/>
        <end position="98"/>
    </location>
</feature>
<dbReference type="AlphaFoldDB" id="A0ABD2I3I7"/>
<evidence type="ECO:0000259" key="6">
    <source>
        <dbReference type="PROSITE" id="PS50089"/>
    </source>
</evidence>
<dbReference type="PROSITE" id="PS50089">
    <property type="entry name" value="ZF_RING_2"/>
    <property type="match status" value="1"/>
</dbReference>
<evidence type="ECO:0000256" key="3">
    <source>
        <dbReference type="PROSITE-ProRule" id="PRU00175"/>
    </source>
</evidence>
<feature type="coiled-coil region" evidence="4">
    <location>
        <begin position="2"/>
        <end position="29"/>
    </location>
</feature>
<dbReference type="GO" id="GO:0008270">
    <property type="term" value="F:zinc ion binding"/>
    <property type="evidence" value="ECO:0007669"/>
    <property type="project" value="UniProtKB-KW"/>
</dbReference>
<evidence type="ECO:0000256" key="2">
    <source>
        <dbReference type="ARBA" id="ARBA00022833"/>
    </source>
</evidence>
<feature type="region of interest" description="Disordered" evidence="5">
    <location>
        <begin position="80"/>
        <end position="179"/>
    </location>
</feature>
<dbReference type="SUPFAM" id="SSF57850">
    <property type="entry name" value="RING/U-box"/>
    <property type="match status" value="1"/>
</dbReference>
<keyword evidence="4" id="KW-0175">Coiled coil</keyword>
<dbReference type="Pfam" id="PF13920">
    <property type="entry name" value="zf-C3HC4_3"/>
    <property type="match status" value="1"/>
</dbReference>
<keyword evidence="2" id="KW-0862">Zinc</keyword>
<feature type="compositionally biased region" description="Polar residues" evidence="5">
    <location>
        <begin position="106"/>
        <end position="119"/>
    </location>
</feature>
<keyword evidence="1 3" id="KW-0863">Zinc-finger</keyword>
<gene>
    <name evidence="7" type="ORF">niasHT_033691</name>
</gene>
<accession>A0ABD2I3I7</accession>
<evidence type="ECO:0000313" key="7">
    <source>
        <dbReference type="EMBL" id="KAL3074664.1"/>
    </source>
</evidence>
<organism evidence="7 8">
    <name type="scientific">Heterodera trifolii</name>
    <dbReference type="NCBI Taxonomy" id="157864"/>
    <lineage>
        <taxon>Eukaryota</taxon>
        <taxon>Metazoa</taxon>
        <taxon>Ecdysozoa</taxon>
        <taxon>Nematoda</taxon>
        <taxon>Chromadorea</taxon>
        <taxon>Rhabditida</taxon>
        <taxon>Tylenchina</taxon>
        <taxon>Tylenchomorpha</taxon>
        <taxon>Tylenchoidea</taxon>
        <taxon>Heteroderidae</taxon>
        <taxon>Heteroderinae</taxon>
        <taxon>Heterodera</taxon>
    </lineage>
</organism>